<dbReference type="PROSITE" id="PS51635">
    <property type="entry name" value="PNPLA"/>
    <property type="match status" value="1"/>
</dbReference>
<keyword evidence="2" id="KW-0378">Hydrolase</keyword>
<evidence type="ECO:0000313" key="4">
    <source>
        <dbReference type="EMBL" id="TKB01483.1"/>
    </source>
</evidence>
<proteinExistence type="predicted"/>
<dbReference type="Gene3D" id="3.40.1090.10">
    <property type="entry name" value="Cytosolic phospholipase A2 catalytic domain"/>
    <property type="match status" value="1"/>
</dbReference>
<feature type="active site" description="Proton acceptor" evidence="2">
    <location>
        <position position="251"/>
    </location>
</feature>
<feature type="active site" description="Nucleophile" evidence="2">
    <location>
        <position position="54"/>
    </location>
</feature>
<comment type="caution">
    <text evidence="2">Lacks conserved residue(s) required for the propagation of feature annotation.</text>
</comment>
<reference evidence="4 5" key="1">
    <citation type="submission" date="2019-04" db="EMBL/GenBank/DDBJ databases">
        <title>Alteromonas portus sp. nov., an alginate lyase-excreting marine bacterium.</title>
        <authorList>
            <person name="Huang H."/>
            <person name="Mo K."/>
            <person name="Bao S."/>
        </authorList>
    </citation>
    <scope>NUCLEOTIDE SEQUENCE [LARGE SCALE GENOMIC DNA]</scope>
    <source>
        <strain evidence="4 5">HB161718</strain>
    </source>
</reference>
<keyword evidence="5" id="KW-1185">Reference proteome</keyword>
<name>A0A4U0ZE21_9ALTE</name>
<dbReference type="Proteomes" id="UP000305471">
    <property type="component" value="Unassembled WGS sequence"/>
</dbReference>
<evidence type="ECO:0000256" key="2">
    <source>
        <dbReference type="PROSITE-ProRule" id="PRU01161"/>
    </source>
</evidence>
<evidence type="ECO:0000313" key="5">
    <source>
        <dbReference type="Proteomes" id="UP000305471"/>
    </source>
</evidence>
<dbReference type="AlphaFoldDB" id="A0A4U0ZE21"/>
<dbReference type="SUPFAM" id="SSF52151">
    <property type="entry name" value="FabD/lysophospholipase-like"/>
    <property type="match status" value="1"/>
</dbReference>
<keyword evidence="1 2" id="KW-0443">Lipid metabolism</keyword>
<dbReference type="EMBL" id="SWCO01000010">
    <property type="protein sequence ID" value="TKB01483.1"/>
    <property type="molecule type" value="Genomic_DNA"/>
</dbReference>
<evidence type="ECO:0000256" key="1">
    <source>
        <dbReference type="ARBA" id="ARBA00023098"/>
    </source>
</evidence>
<dbReference type="Pfam" id="PF01734">
    <property type="entry name" value="Patatin"/>
    <property type="match status" value="1"/>
</dbReference>
<organism evidence="4 5">
    <name type="scientific">Alteromonas portus</name>
    <dbReference type="NCBI Taxonomy" id="2565549"/>
    <lineage>
        <taxon>Bacteria</taxon>
        <taxon>Pseudomonadati</taxon>
        <taxon>Pseudomonadota</taxon>
        <taxon>Gammaproteobacteria</taxon>
        <taxon>Alteromonadales</taxon>
        <taxon>Alteromonadaceae</taxon>
        <taxon>Alteromonas/Salinimonas group</taxon>
        <taxon>Alteromonas</taxon>
    </lineage>
</organism>
<accession>A0A4U0ZE21</accession>
<comment type="caution">
    <text evidence="4">The sequence shown here is derived from an EMBL/GenBank/DDBJ whole genome shotgun (WGS) entry which is preliminary data.</text>
</comment>
<dbReference type="InterPro" id="IPR016035">
    <property type="entry name" value="Acyl_Trfase/lysoPLipase"/>
</dbReference>
<feature type="short sequence motif" description="DGA/G" evidence="2">
    <location>
        <begin position="251"/>
        <end position="253"/>
    </location>
</feature>
<sequence length="579" mass="65709">MTYRVAFAISGAVSLGSYEAGTIYEIISALSEHNKNLPKNSNDRIEIDVLSGASAGGMTAALIAHKLLHDPAMLNGETDNAAYKAWVEKVDIRGLLSHHDGDFTRTSLLSSNFVGKIAEDLITNRHKNNEIPEPGPHNTAAKKIHLGLAMSNLNGVDYKLDVFSSSEEGLDQGEFVQTRFQDRVTEELTNEYKEKQWKDIITACRGCGAFPFAFSPMKLARNWIRHKHDYASRGASPFSNGSKDENFYYMDGGAFNNYPLGLARTLTRKIDSTPEDFENRYYFYISPNPKNSVRDANFKVDATSGMKDTAMQMAKSIFWQGRFQEWMQVETVNEKVKQLDRRAEELLQVLSNNIAQLQIHNAAYDSLLDALYGTSSSYTRDFRRLEKAYCTTPQHQQLSPLLKDTWIKGIVIMEKSGGLENRESMKVYTITTTNEDLASEHLAGFLGFLDKRLREHDYLLGRIRGMQVVEHILNHKDKASALGKHLPLNVTSRAARINEATAQLLAMDLSDVKMKDVNYENRQALYNRVRERMKQWLKDEKVSWIKTQGAMLASKSCLKDLFKIEKRKLLGLTMPAWFR</sequence>
<feature type="domain" description="PNPLA" evidence="3">
    <location>
        <begin position="7"/>
        <end position="264"/>
    </location>
</feature>
<dbReference type="InterPro" id="IPR002641">
    <property type="entry name" value="PNPLA_dom"/>
</dbReference>
<dbReference type="GO" id="GO:0016042">
    <property type="term" value="P:lipid catabolic process"/>
    <property type="evidence" value="ECO:0007669"/>
    <property type="project" value="UniProtKB-UniRule"/>
</dbReference>
<dbReference type="OrthoDB" id="1488362at2"/>
<keyword evidence="2" id="KW-0442">Lipid degradation</keyword>
<dbReference type="RefSeq" id="WP_136783296.1">
    <property type="nucleotide sequence ID" value="NZ_SWCO01000010.1"/>
</dbReference>
<evidence type="ECO:0000259" key="3">
    <source>
        <dbReference type="PROSITE" id="PS51635"/>
    </source>
</evidence>
<dbReference type="GO" id="GO:0016787">
    <property type="term" value="F:hydrolase activity"/>
    <property type="evidence" value="ECO:0007669"/>
    <property type="project" value="UniProtKB-UniRule"/>
</dbReference>
<gene>
    <name evidence="4" type="ORF">E5672_16880</name>
</gene>
<feature type="short sequence motif" description="GXSXG" evidence="2">
    <location>
        <begin position="52"/>
        <end position="56"/>
    </location>
</feature>
<protein>
    <recommendedName>
        <fullName evidence="3">PNPLA domain-containing protein</fullName>
    </recommendedName>
</protein>